<dbReference type="PANTHER" id="PTHR10903:SF170">
    <property type="entry name" value="GTPASE IMAP FAMILY MEMBER 7"/>
    <property type="match status" value="1"/>
</dbReference>
<dbReference type="Gene3D" id="3.40.50.300">
    <property type="entry name" value="P-loop containing nucleotide triphosphate hydrolases"/>
    <property type="match status" value="1"/>
</dbReference>
<comment type="similarity">
    <text evidence="1">Belongs to the TRAFAC class TrmE-Era-EngA-EngB-Septin-like GTPase superfamily. AIG1/Toc34/Toc159-like paraseptin GTPase family. IAN subfamily.</text>
</comment>
<evidence type="ECO:0000313" key="8">
    <source>
        <dbReference type="Proteomes" id="UP000314987"/>
    </source>
</evidence>
<dbReference type="RefSeq" id="XP_027696866.1">
    <property type="nucleotide sequence ID" value="XM_027841065.1"/>
</dbReference>
<keyword evidence="8" id="KW-1185">Reference proteome</keyword>
<keyword evidence="2" id="KW-0547">Nucleotide-binding</keyword>
<reference evidence="7" key="3">
    <citation type="submission" date="2025-09" db="UniProtKB">
        <authorList>
            <consortium name="Ensembl"/>
        </authorList>
    </citation>
    <scope>IDENTIFICATION</scope>
</reference>
<sequence length="316" mass="36006">MGSSSSKSASSIPGDHEPDNALRIVLVGKTGNGKSASGNTIVGEKSFVSEISPNSVTQRCTKITKKQESKEDLVVVDTPGLFDTKHSLWTTSEEISRSVIFSSPGPHAIILVLQLGRYTDEEQQSVCWIKGLFGPDVTKYMVVLFTRKDDLEDQTLDEFLQGSSKNLKTLLRECKGRYCAFNNKAQDMEKEAQVEELMEIIKKMRQANKGAYFSHAIYKKTEEKLNQTIENLKAEYKKHLENDICDVKEEYAKKENLTDKDKMKQDSKISELKQKYDENIKNIRAKAEQETSILREVTEIIRKMIINISDWFQKFV</sequence>
<dbReference type="InterPro" id="IPR006703">
    <property type="entry name" value="G_AIG1"/>
</dbReference>
<organism evidence="7 8">
    <name type="scientific">Vombatus ursinus</name>
    <name type="common">Common wombat</name>
    <dbReference type="NCBI Taxonomy" id="29139"/>
    <lineage>
        <taxon>Eukaryota</taxon>
        <taxon>Metazoa</taxon>
        <taxon>Chordata</taxon>
        <taxon>Craniata</taxon>
        <taxon>Vertebrata</taxon>
        <taxon>Euteleostomi</taxon>
        <taxon>Mammalia</taxon>
        <taxon>Metatheria</taxon>
        <taxon>Diprotodontia</taxon>
        <taxon>Vombatidae</taxon>
        <taxon>Vombatus</taxon>
    </lineage>
</organism>
<dbReference type="GO" id="GO:0005525">
    <property type="term" value="F:GTP binding"/>
    <property type="evidence" value="ECO:0007669"/>
    <property type="project" value="UniProtKB-KW"/>
</dbReference>
<evidence type="ECO:0000256" key="3">
    <source>
        <dbReference type="ARBA" id="ARBA00023134"/>
    </source>
</evidence>
<evidence type="ECO:0000256" key="2">
    <source>
        <dbReference type="ARBA" id="ARBA00022741"/>
    </source>
</evidence>
<accession>A0A4X2KJC7</accession>
<dbReference type="PROSITE" id="PS51720">
    <property type="entry name" value="G_AIG1"/>
    <property type="match status" value="1"/>
</dbReference>
<dbReference type="AlphaFoldDB" id="A0A4X2KJC7"/>
<evidence type="ECO:0000256" key="4">
    <source>
        <dbReference type="SAM" id="Coils"/>
    </source>
</evidence>
<dbReference type="Ensembl" id="ENSVURT00010010654.1">
    <property type="protein sequence ID" value="ENSVURP00010009390.1"/>
    <property type="gene ID" value="ENSVURG00010007278.1"/>
</dbReference>
<feature type="coiled-coil region" evidence="4">
    <location>
        <begin position="215"/>
        <end position="242"/>
    </location>
</feature>
<dbReference type="InterPro" id="IPR045058">
    <property type="entry name" value="GIMA/IAN/Toc"/>
</dbReference>
<proteinExistence type="inferred from homology"/>
<keyword evidence="3" id="KW-0342">GTP-binding</keyword>
<dbReference type="OMA" id="CDEQEEV"/>
<dbReference type="STRING" id="29139.ENSVURP00010009390"/>
<dbReference type="PANTHER" id="PTHR10903">
    <property type="entry name" value="GTPASE, IMAP FAMILY MEMBER-RELATED"/>
    <property type="match status" value="1"/>
</dbReference>
<dbReference type="GeneTree" id="ENSGT00940000159509"/>
<evidence type="ECO:0000313" key="7">
    <source>
        <dbReference type="Ensembl" id="ENSVURP00010009390.1"/>
    </source>
</evidence>
<dbReference type="Proteomes" id="UP000314987">
    <property type="component" value="Unassembled WGS sequence"/>
</dbReference>
<dbReference type="GeneID" id="114027156"/>
<dbReference type="OrthoDB" id="8954335at2759"/>
<dbReference type="InterPro" id="IPR027417">
    <property type="entry name" value="P-loop_NTPase"/>
</dbReference>
<feature type="domain" description="AIG1-type G" evidence="6">
    <location>
        <begin position="19"/>
        <end position="222"/>
    </location>
</feature>
<reference evidence="8" key="1">
    <citation type="submission" date="2018-12" db="EMBL/GenBank/DDBJ databases">
        <authorList>
            <person name="Yazar S."/>
        </authorList>
    </citation>
    <scope>NUCLEOTIDE SEQUENCE [LARGE SCALE GENOMIC DNA]</scope>
</reference>
<feature type="region of interest" description="Disordered" evidence="5">
    <location>
        <begin position="1"/>
        <end position="20"/>
    </location>
</feature>
<dbReference type="SUPFAM" id="SSF52540">
    <property type="entry name" value="P-loop containing nucleoside triphosphate hydrolases"/>
    <property type="match status" value="1"/>
</dbReference>
<dbReference type="Pfam" id="PF04548">
    <property type="entry name" value="AIG1"/>
    <property type="match status" value="1"/>
</dbReference>
<protein>
    <recommendedName>
        <fullName evidence="6">AIG1-type G domain-containing protein</fullName>
    </recommendedName>
</protein>
<dbReference type="FunFam" id="3.40.50.300:FF:000366">
    <property type="entry name" value="GTPase, IMAP family member 2"/>
    <property type="match status" value="1"/>
</dbReference>
<evidence type="ECO:0000256" key="5">
    <source>
        <dbReference type="SAM" id="MobiDB-lite"/>
    </source>
</evidence>
<name>A0A4X2KJC7_VOMUR</name>
<dbReference type="CDD" id="cd01852">
    <property type="entry name" value="AIG1"/>
    <property type="match status" value="1"/>
</dbReference>
<evidence type="ECO:0000256" key="1">
    <source>
        <dbReference type="ARBA" id="ARBA00008535"/>
    </source>
</evidence>
<keyword evidence="4" id="KW-0175">Coiled coil</keyword>
<evidence type="ECO:0000259" key="6">
    <source>
        <dbReference type="PROSITE" id="PS51720"/>
    </source>
</evidence>
<gene>
    <name evidence="7" type="primary">LOC114027156</name>
</gene>
<feature type="compositionally biased region" description="Low complexity" evidence="5">
    <location>
        <begin position="1"/>
        <end position="11"/>
    </location>
</feature>
<reference evidence="7" key="2">
    <citation type="submission" date="2025-08" db="UniProtKB">
        <authorList>
            <consortium name="Ensembl"/>
        </authorList>
    </citation>
    <scope>IDENTIFICATION</scope>
</reference>